<dbReference type="Pfam" id="PF00593">
    <property type="entry name" value="TonB_dep_Rec_b-barrel"/>
    <property type="match status" value="1"/>
</dbReference>
<dbReference type="Proteomes" id="UP000182101">
    <property type="component" value="Chromosome"/>
</dbReference>
<reference evidence="13 14" key="1">
    <citation type="submission" date="2016-11" db="EMBL/GenBank/DDBJ databases">
        <title>Networking in microbes: conjugative elements and plasmids in the genus Alteromonas.</title>
        <authorList>
            <person name="Lopez-Perez M."/>
            <person name="Ramon-Marco N."/>
            <person name="Rodriguez-Valera F."/>
        </authorList>
    </citation>
    <scope>NUCLEOTIDE SEQUENCE [LARGE SCALE GENOMIC DNA]</scope>
    <source>
        <strain evidence="13 14">CP48</strain>
    </source>
</reference>
<evidence type="ECO:0000313" key="14">
    <source>
        <dbReference type="Proteomes" id="UP000182101"/>
    </source>
</evidence>
<keyword evidence="3 8" id="KW-1134">Transmembrane beta strand</keyword>
<evidence type="ECO:0000313" key="13">
    <source>
        <dbReference type="EMBL" id="APD88405.1"/>
    </source>
</evidence>
<feature type="signal peptide" evidence="10">
    <location>
        <begin position="1"/>
        <end position="20"/>
    </location>
</feature>
<accession>A0AAC9J738</accession>
<feature type="domain" description="TonB-dependent receptor plug" evidence="12">
    <location>
        <begin position="48"/>
        <end position="151"/>
    </location>
</feature>
<evidence type="ECO:0000256" key="2">
    <source>
        <dbReference type="ARBA" id="ARBA00022448"/>
    </source>
</evidence>
<dbReference type="Gene3D" id="2.40.170.20">
    <property type="entry name" value="TonB-dependent receptor, beta-barrel domain"/>
    <property type="match status" value="1"/>
</dbReference>
<dbReference type="SUPFAM" id="SSF56935">
    <property type="entry name" value="Porins"/>
    <property type="match status" value="1"/>
</dbReference>
<dbReference type="Pfam" id="PF07715">
    <property type="entry name" value="Plug"/>
    <property type="match status" value="1"/>
</dbReference>
<organism evidence="13 14">
    <name type="scientific">Alteromonas mediterranea</name>
    <dbReference type="NCBI Taxonomy" id="314275"/>
    <lineage>
        <taxon>Bacteria</taxon>
        <taxon>Pseudomonadati</taxon>
        <taxon>Pseudomonadota</taxon>
        <taxon>Gammaproteobacteria</taxon>
        <taxon>Alteromonadales</taxon>
        <taxon>Alteromonadaceae</taxon>
        <taxon>Alteromonas/Salinimonas group</taxon>
        <taxon>Alteromonas</taxon>
    </lineage>
</organism>
<dbReference type="InterPro" id="IPR000531">
    <property type="entry name" value="Beta-barrel_TonB"/>
</dbReference>
<dbReference type="AlphaFoldDB" id="A0AAC9J738"/>
<evidence type="ECO:0000256" key="4">
    <source>
        <dbReference type="ARBA" id="ARBA00022692"/>
    </source>
</evidence>
<evidence type="ECO:0000256" key="8">
    <source>
        <dbReference type="PROSITE-ProRule" id="PRU01360"/>
    </source>
</evidence>
<keyword evidence="2 8" id="KW-0813">Transport</keyword>
<dbReference type="PANTHER" id="PTHR30069">
    <property type="entry name" value="TONB-DEPENDENT OUTER MEMBRANE RECEPTOR"/>
    <property type="match status" value="1"/>
</dbReference>
<evidence type="ECO:0000259" key="11">
    <source>
        <dbReference type="Pfam" id="PF00593"/>
    </source>
</evidence>
<dbReference type="InterPro" id="IPR012910">
    <property type="entry name" value="Plug_dom"/>
</dbReference>
<dbReference type="InterPro" id="IPR037066">
    <property type="entry name" value="Plug_dom_sf"/>
</dbReference>
<dbReference type="Gene3D" id="2.170.130.10">
    <property type="entry name" value="TonB-dependent receptor, plug domain"/>
    <property type="match status" value="1"/>
</dbReference>
<proteinExistence type="inferred from homology"/>
<evidence type="ECO:0000256" key="10">
    <source>
        <dbReference type="SAM" id="SignalP"/>
    </source>
</evidence>
<keyword evidence="10" id="KW-0732">Signal</keyword>
<dbReference type="GO" id="GO:0015344">
    <property type="term" value="F:siderophore uptake transmembrane transporter activity"/>
    <property type="evidence" value="ECO:0007669"/>
    <property type="project" value="TreeGrafter"/>
</dbReference>
<dbReference type="GO" id="GO:0044718">
    <property type="term" value="P:siderophore transmembrane transport"/>
    <property type="evidence" value="ECO:0007669"/>
    <property type="project" value="TreeGrafter"/>
</dbReference>
<keyword evidence="7 8" id="KW-0998">Cell outer membrane</keyword>
<dbReference type="RefSeq" id="WP_071958272.1">
    <property type="nucleotide sequence ID" value="NZ_CP018024.1"/>
</dbReference>
<keyword evidence="6 8" id="KW-0472">Membrane</keyword>
<feature type="domain" description="TonB-dependent receptor-like beta-barrel" evidence="11">
    <location>
        <begin position="250"/>
        <end position="660"/>
    </location>
</feature>
<keyword evidence="4 8" id="KW-0812">Transmembrane</keyword>
<evidence type="ECO:0000256" key="7">
    <source>
        <dbReference type="ARBA" id="ARBA00023237"/>
    </source>
</evidence>
<dbReference type="InterPro" id="IPR039426">
    <property type="entry name" value="TonB-dep_rcpt-like"/>
</dbReference>
<protein>
    <recommendedName>
        <fullName evidence="15">TonB-dependent receptor</fullName>
    </recommendedName>
</protein>
<evidence type="ECO:0000256" key="5">
    <source>
        <dbReference type="ARBA" id="ARBA00023077"/>
    </source>
</evidence>
<evidence type="ECO:0000256" key="1">
    <source>
        <dbReference type="ARBA" id="ARBA00004571"/>
    </source>
</evidence>
<dbReference type="PANTHER" id="PTHR30069:SF40">
    <property type="entry name" value="TONB-DEPENDENT RECEPTOR NMB0964-RELATED"/>
    <property type="match status" value="1"/>
</dbReference>
<evidence type="ECO:0000256" key="3">
    <source>
        <dbReference type="ARBA" id="ARBA00022452"/>
    </source>
</evidence>
<gene>
    <name evidence="13" type="ORF">BM524_00510</name>
</gene>
<sequence>MSKKVTMSVIGLIISSLVKAQDTPQSHNHLHEIERVRVTGSPMALKVEETAIAASILSGKSKLWHHSLSLGDSIAHMVGVDTVSTGGQAGKPVIRGLTGNRVRVLQDSVPQDFQQFGIRHAPTVDPVNAYRIDVVRGPMSVIFGSDAMGGVVNVISAQVPLYSESMLSSALLSFKYGTNNDQLGTSLHAEGGKAQWGWASSYHREKADNFETPSADINSTSVSSLPRFSGEIPFTNFDIESISLASGFVTDAFDWTVRYTGFSNEQNFLQPNNVPTGQHLDNKNILSDMALHLSDQWNVHFILNWQKNERAAGTGISLEKLSNANSDLDIELVRTQSKLVFEHDYSTAWKGQFGAEYIYKDQTTNVGTLVPDASVDYIALYAYEKFENDFLIAELGVRWDKIVLEPQNESQQWVDNFDRRVWRALTGSMSLSWKLSDNWLFIQRIGRGFRAPSIFDLYAGGVHGGVAAYQTGNSELVEEYSFNKEVGLNYISQNIQASITFYQNTFQDYIYQADTGTTHQPSGLPLFEMRQGDAQIEGVEIGANFKITQHIDWEFNANIINSELASVGTELPLMPANSSYQRINYSFGELSLFSDINLVIEHEYKNNKSIAGKFEPFAQYDFLPSGTASTEQYHLINLGASTQLQINKHPVTLSVKVNNVTDEAYRDFLDTYKGYALGMGRNIQLSLSAQLR</sequence>
<dbReference type="GO" id="GO:0009279">
    <property type="term" value="C:cell outer membrane"/>
    <property type="evidence" value="ECO:0007669"/>
    <property type="project" value="UniProtKB-SubCell"/>
</dbReference>
<keyword evidence="5 9" id="KW-0798">TonB box</keyword>
<feature type="chain" id="PRO_5042267357" description="TonB-dependent receptor" evidence="10">
    <location>
        <begin position="21"/>
        <end position="692"/>
    </location>
</feature>
<evidence type="ECO:0000256" key="9">
    <source>
        <dbReference type="RuleBase" id="RU003357"/>
    </source>
</evidence>
<dbReference type="PROSITE" id="PS52016">
    <property type="entry name" value="TONB_DEPENDENT_REC_3"/>
    <property type="match status" value="1"/>
</dbReference>
<comment type="subcellular location">
    <subcellularLocation>
        <location evidence="1 8">Cell outer membrane</location>
        <topology evidence="1 8">Multi-pass membrane protein</topology>
    </subcellularLocation>
</comment>
<comment type="similarity">
    <text evidence="8 9">Belongs to the TonB-dependent receptor family.</text>
</comment>
<evidence type="ECO:0000256" key="6">
    <source>
        <dbReference type="ARBA" id="ARBA00023136"/>
    </source>
</evidence>
<dbReference type="EMBL" id="CP018024">
    <property type="protein sequence ID" value="APD88405.1"/>
    <property type="molecule type" value="Genomic_DNA"/>
</dbReference>
<evidence type="ECO:0008006" key="15">
    <source>
        <dbReference type="Google" id="ProtNLM"/>
    </source>
</evidence>
<dbReference type="InterPro" id="IPR036942">
    <property type="entry name" value="Beta-barrel_TonB_sf"/>
</dbReference>
<name>A0AAC9J738_9ALTE</name>
<evidence type="ECO:0000259" key="12">
    <source>
        <dbReference type="Pfam" id="PF07715"/>
    </source>
</evidence>